<evidence type="ECO:0000313" key="1">
    <source>
        <dbReference type="EMBL" id="CAG8590032.1"/>
    </source>
</evidence>
<sequence length="69" mass="7890">MVEQIYQVVCTIITSKYKHILNIRYITHAINLISKDICKTPFANKILRHCQILKDIANEKAVKGGGLKH</sequence>
<dbReference type="Proteomes" id="UP000789706">
    <property type="component" value="Unassembled WGS sequence"/>
</dbReference>
<accession>A0A9N9C7K6</accession>
<reference evidence="1" key="1">
    <citation type="submission" date="2021-06" db="EMBL/GenBank/DDBJ databases">
        <authorList>
            <person name="Kallberg Y."/>
            <person name="Tangrot J."/>
            <person name="Rosling A."/>
        </authorList>
    </citation>
    <scope>NUCLEOTIDE SEQUENCE</scope>
    <source>
        <strain evidence="1">AZ414A</strain>
    </source>
</reference>
<comment type="caution">
    <text evidence="1">The sequence shown here is derived from an EMBL/GenBank/DDBJ whole genome shotgun (WGS) entry which is preliminary data.</text>
</comment>
<dbReference type="AlphaFoldDB" id="A0A9N9C7K6"/>
<dbReference type="EMBL" id="CAJVPK010001530">
    <property type="protein sequence ID" value="CAG8590032.1"/>
    <property type="molecule type" value="Genomic_DNA"/>
</dbReference>
<evidence type="ECO:0000313" key="2">
    <source>
        <dbReference type="Proteomes" id="UP000789706"/>
    </source>
</evidence>
<organism evidence="1 2">
    <name type="scientific">Diversispora eburnea</name>
    <dbReference type="NCBI Taxonomy" id="1213867"/>
    <lineage>
        <taxon>Eukaryota</taxon>
        <taxon>Fungi</taxon>
        <taxon>Fungi incertae sedis</taxon>
        <taxon>Mucoromycota</taxon>
        <taxon>Glomeromycotina</taxon>
        <taxon>Glomeromycetes</taxon>
        <taxon>Diversisporales</taxon>
        <taxon>Diversisporaceae</taxon>
        <taxon>Diversispora</taxon>
    </lineage>
</organism>
<name>A0A9N9C7K6_9GLOM</name>
<protein>
    <submittedName>
        <fullName evidence="1">9405_t:CDS:1</fullName>
    </submittedName>
</protein>
<gene>
    <name evidence="1" type="ORF">DEBURN_LOCUS9010</name>
</gene>
<keyword evidence="2" id="KW-1185">Reference proteome</keyword>
<proteinExistence type="predicted"/>